<dbReference type="PANTHER" id="PTHR23311:SF5">
    <property type="entry name" value="CENTROSOMAL PROTEIN OF 72 KDA"/>
    <property type="match status" value="1"/>
</dbReference>
<name>A0AA85IYF5_TRIRE</name>
<dbReference type="AlphaFoldDB" id="A0AA85IYF5"/>
<feature type="coiled-coil region" evidence="4">
    <location>
        <begin position="538"/>
        <end position="579"/>
    </location>
</feature>
<dbReference type="Pfam" id="PF14580">
    <property type="entry name" value="LRR_9"/>
    <property type="match status" value="1"/>
</dbReference>
<protein>
    <recommendedName>
        <fullName evidence="8">U2A'/phosphoprotein 32 family A C-terminal domain-containing protein</fullName>
    </recommendedName>
</protein>
<keyword evidence="6" id="KW-1185">Reference proteome</keyword>
<reference evidence="6" key="1">
    <citation type="submission" date="2022-06" db="EMBL/GenBank/DDBJ databases">
        <authorList>
            <person name="Berger JAMES D."/>
            <person name="Berger JAMES D."/>
        </authorList>
    </citation>
    <scope>NUCLEOTIDE SEQUENCE [LARGE SCALE GENOMIC DNA]</scope>
</reference>
<dbReference type="PANTHER" id="PTHR23311">
    <property type="entry name" value="HEAT SHOCK REGULATED 2"/>
    <property type="match status" value="1"/>
</dbReference>
<reference evidence="7" key="2">
    <citation type="submission" date="2023-11" db="UniProtKB">
        <authorList>
            <consortium name="WormBaseParasite"/>
        </authorList>
    </citation>
    <scope>IDENTIFICATION</scope>
</reference>
<organism evidence="6 7">
    <name type="scientific">Trichobilharzia regenti</name>
    <name type="common">Nasal bird schistosome</name>
    <dbReference type="NCBI Taxonomy" id="157069"/>
    <lineage>
        <taxon>Eukaryota</taxon>
        <taxon>Metazoa</taxon>
        <taxon>Spiralia</taxon>
        <taxon>Lophotrochozoa</taxon>
        <taxon>Platyhelminthes</taxon>
        <taxon>Trematoda</taxon>
        <taxon>Digenea</taxon>
        <taxon>Strigeidida</taxon>
        <taxon>Schistosomatoidea</taxon>
        <taxon>Schistosomatidae</taxon>
        <taxon>Trichobilharzia</taxon>
    </lineage>
</organism>
<evidence type="ECO:0000256" key="5">
    <source>
        <dbReference type="SAM" id="MobiDB-lite"/>
    </source>
</evidence>
<dbReference type="InterPro" id="IPR001611">
    <property type="entry name" value="Leu-rich_rpt"/>
</dbReference>
<dbReference type="InterPro" id="IPR055320">
    <property type="entry name" value="CEP72-like"/>
</dbReference>
<evidence type="ECO:0000256" key="1">
    <source>
        <dbReference type="ARBA" id="ARBA00022614"/>
    </source>
</evidence>
<dbReference type="Gene3D" id="3.80.10.10">
    <property type="entry name" value="Ribonuclease Inhibitor"/>
    <property type="match status" value="1"/>
</dbReference>
<dbReference type="InterPro" id="IPR032675">
    <property type="entry name" value="LRR_dom_sf"/>
</dbReference>
<feature type="region of interest" description="Disordered" evidence="5">
    <location>
        <begin position="460"/>
        <end position="502"/>
    </location>
</feature>
<dbReference type="WBParaSite" id="TREG1_12880.1">
    <property type="protein sequence ID" value="TREG1_12880.1"/>
    <property type="gene ID" value="TREG1_12880"/>
</dbReference>
<evidence type="ECO:0000256" key="4">
    <source>
        <dbReference type="SAM" id="Coils"/>
    </source>
</evidence>
<keyword evidence="2" id="KW-0677">Repeat</keyword>
<proteinExistence type="predicted"/>
<feature type="compositionally biased region" description="Low complexity" evidence="5">
    <location>
        <begin position="462"/>
        <end position="474"/>
    </location>
</feature>
<dbReference type="Proteomes" id="UP000050795">
    <property type="component" value="Unassembled WGS sequence"/>
</dbReference>
<keyword evidence="3 4" id="KW-0175">Coiled coil</keyword>
<accession>A0AA85IYF5</accession>
<evidence type="ECO:0000313" key="7">
    <source>
        <dbReference type="WBParaSite" id="TREG1_12880.1"/>
    </source>
</evidence>
<dbReference type="PROSITE" id="PS51450">
    <property type="entry name" value="LRR"/>
    <property type="match status" value="2"/>
</dbReference>
<feature type="compositionally biased region" description="Basic and acidic residues" evidence="5">
    <location>
        <begin position="491"/>
        <end position="502"/>
    </location>
</feature>
<evidence type="ECO:0000256" key="2">
    <source>
        <dbReference type="ARBA" id="ARBA00022737"/>
    </source>
</evidence>
<evidence type="ECO:0000256" key="3">
    <source>
        <dbReference type="ARBA" id="ARBA00023054"/>
    </source>
</evidence>
<sequence length="688" mass="78464">MSKYISISEDWVKDKVKISSENLEDIKTLILQGNYEEKINCLGTALLHFSRLKILDLSRNVLKSIRGIEHIKTLEVLNLYYNSIEDINELRVLAFNKNIKDLDLRLNPVSRLNSDYRLYLTYILPKLKTLDCRLLRDAERKAAISFFGSDPTVDLCPLAMLRKLDDMRISKANKTRHDHSPQFVEKSDRLLKYYQDSNNNNNNQTNNNSPPNLEIWSNDTHPLHNACLTYEPEAYDMLSKSQDPWTTNFLRLNPKSRLMPAAVDPPRGVKHAEFYNGKERLQTELEMTVPGRKDRINEKEITVDVNGYQPHKDPSERCLSVGPSEVKLSNGPRIPPRGKRFTPSALLSNGCMKKNPAEHVTVESDKYLDSSWTRNELENNLPDKTDQAFFLIMKNFIEEAVSESFARYKLAELKSSLSKFSPSIVNESGVTGISALPHSSFGRISSLGDKANFEMKINGHMSNSENYNTDSNNNQLNDGKNNTSPEDFQQDDEKNLERSKRYQAKRVEVIDSTKEGNESENLKEVSSRLTTKKGTKVIQDENMRNKELESENSRLTAEVERLKTRLRLYEELASAMNSNMAAFHPVIPLSLMNSNELNNGSNSIPLTSSSTVKRAISLIPSSNTNSSSFPNGLKSENDSTFQEHLSTTMRQAVNFNVHELIKMEEIEQENKKKGSIEHLSNYSRFFQS</sequence>
<evidence type="ECO:0008006" key="8">
    <source>
        <dbReference type="Google" id="ProtNLM"/>
    </source>
</evidence>
<keyword evidence="1" id="KW-0433">Leucine-rich repeat</keyword>
<feature type="compositionally biased region" description="Polar residues" evidence="5">
    <location>
        <begin position="475"/>
        <end position="487"/>
    </location>
</feature>
<dbReference type="SUPFAM" id="SSF52075">
    <property type="entry name" value="Outer arm dynein light chain 1"/>
    <property type="match status" value="1"/>
</dbReference>
<evidence type="ECO:0000313" key="6">
    <source>
        <dbReference type="Proteomes" id="UP000050795"/>
    </source>
</evidence>